<dbReference type="InterPro" id="IPR015424">
    <property type="entry name" value="PyrdxlP-dep_Trfase"/>
</dbReference>
<dbReference type="InterPro" id="IPR004839">
    <property type="entry name" value="Aminotransferase_I/II_large"/>
</dbReference>
<evidence type="ECO:0000256" key="1">
    <source>
        <dbReference type="ARBA" id="ARBA00005384"/>
    </source>
</evidence>
<evidence type="ECO:0000256" key="5">
    <source>
        <dbReference type="ARBA" id="ARBA00023163"/>
    </source>
</evidence>
<dbReference type="InterPro" id="IPR036388">
    <property type="entry name" value="WH-like_DNA-bd_sf"/>
</dbReference>
<evidence type="ECO:0000256" key="2">
    <source>
        <dbReference type="ARBA" id="ARBA00022898"/>
    </source>
</evidence>
<keyword evidence="9" id="KW-1185">Reference proteome</keyword>
<dbReference type="SMART" id="SM00345">
    <property type="entry name" value="HTH_GNTR"/>
    <property type="match status" value="1"/>
</dbReference>
<dbReference type="SUPFAM" id="SSF46785">
    <property type="entry name" value="Winged helix' DNA-binding domain"/>
    <property type="match status" value="1"/>
</dbReference>
<accession>A0ABV6M934</accession>
<dbReference type="GO" id="GO:0008483">
    <property type="term" value="F:transaminase activity"/>
    <property type="evidence" value="ECO:0007669"/>
    <property type="project" value="UniProtKB-KW"/>
</dbReference>
<organism evidence="8 9">
    <name type="scientific">Phytohabitans kaempferiae</name>
    <dbReference type="NCBI Taxonomy" id="1620943"/>
    <lineage>
        <taxon>Bacteria</taxon>
        <taxon>Bacillati</taxon>
        <taxon>Actinomycetota</taxon>
        <taxon>Actinomycetes</taxon>
        <taxon>Micromonosporales</taxon>
        <taxon>Micromonosporaceae</taxon>
    </lineage>
</organism>
<name>A0ABV6M934_9ACTN</name>
<keyword evidence="3" id="KW-0805">Transcription regulation</keyword>
<dbReference type="SUPFAM" id="SSF53383">
    <property type="entry name" value="PLP-dependent transferases"/>
    <property type="match status" value="1"/>
</dbReference>
<evidence type="ECO:0000313" key="8">
    <source>
        <dbReference type="EMBL" id="MFC0531231.1"/>
    </source>
</evidence>
<reference evidence="8 9" key="1">
    <citation type="submission" date="2024-09" db="EMBL/GenBank/DDBJ databases">
        <authorList>
            <person name="Sun Q."/>
            <person name="Mori K."/>
        </authorList>
    </citation>
    <scope>NUCLEOTIDE SEQUENCE [LARGE SCALE GENOMIC DNA]</scope>
    <source>
        <strain evidence="8 9">TBRC 3947</strain>
    </source>
</reference>
<dbReference type="CDD" id="cd07377">
    <property type="entry name" value="WHTH_GntR"/>
    <property type="match status" value="1"/>
</dbReference>
<keyword evidence="4" id="KW-0238">DNA-binding</keyword>
<dbReference type="PROSITE" id="PS50949">
    <property type="entry name" value="HTH_GNTR"/>
    <property type="match status" value="1"/>
</dbReference>
<dbReference type="PANTHER" id="PTHR46577">
    <property type="entry name" value="HTH-TYPE TRANSCRIPTIONAL REGULATORY PROTEIN GABR"/>
    <property type="match status" value="1"/>
</dbReference>
<dbReference type="Gene3D" id="3.40.640.10">
    <property type="entry name" value="Type I PLP-dependent aspartate aminotransferase-like (Major domain)"/>
    <property type="match status" value="1"/>
</dbReference>
<evidence type="ECO:0000256" key="4">
    <source>
        <dbReference type="ARBA" id="ARBA00023125"/>
    </source>
</evidence>
<comment type="caution">
    <text evidence="8">The sequence shown here is derived from an EMBL/GenBank/DDBJ whole genome shotgun (WGS) entry which is preliminary data.</text>
</comment>
<dbReference type="InterPro" id="IPR000524">
    <property type="entry name" value="Tscrpt_reg_HTH_GntR"/>
</dbReference>
<dbReference type="Gene3D" id="1.10.10.10">
    <property type="entry name" value="Winged helix-like DNA-binding domain superfamily/Winged helix DNA-binding domain"/>
    <property type="match status" value="1"/>
</dbReference>
<dbReference type="Pfam" id="PF00392">
    <property type="entry name" value="GntR"/>
    <property type="match status" value="1"/>
</dbReference>
<keyword evidence="5" id="KW-0804">Transcription</keyword>
<evidence type="ECO:0000259" key="7">
    <source>
        <dbReference type="PROSITE" id="PS50949"/>
    </source>
</evidence>
<dbReference type="PANTHER" id="PTHR46577:SF1">
    <property type="entry name" value="HTH-TYPE TRANSCRIPTIONAL REGULATORY PROTEIN GABR"/>
    <property type="match status" value="1"/>
</dbReference>
<keyword evidence="8" id="KW-0032">Aminotransferase</keyword>
<gene>
    <name evidence="8" type="ORF">ACFFIA_26670</name>
</gene>
<dbReference type="Proteomes" id="UP001589867">
    <property type="component" value="Unassembled WGS sequence"/>
</dbReference>
<evidence type="ECO:0000256" key="3">
    <source>
        <dbReference type="ARBA" id="ARBA00023015"/>
    </source>
</evidence>
<dbReference type="Pfam" id="PF00155">
    <property type="entry name" value="Aminotran_1_2"/>
    <property type="match status" value="1"/>
</dbReference>
<comment type="similarity">
    <text evidence="1">In the C-terminal section; belongs to the class-I pyridoxal-phosphate-dependent aminotransferase family.</text>
</comment>
<dbReference type="InterPro" id="IPR051446">
    <property type="entry name" value="HTH_trans_reg/aminotransferase"/>
</dbReference>
<feature type="domain" description="HTH gntR-type" evidence="7">
    <location>
        <begin position="9"/>
        <end position="77"/>
    </location>
</feature>
<dbReference type="CDD" id="cd00609">
    <property type="entry name" value="AAT_like"/>
    <property type="match status" value="1"/>
</dbReference>
<evidence type="ECO:0000313" key="9">
    <source>
        <dbReference type="Proteomes" id="UP001589867"/>
    </source>
</evidence>
<dbReference type="InterPro" id="IPR036390">
    <property type="entry name" value="WH_DNA-bd_sf"/>
</dbReference>
<feature type="region of interest" description="Disordered" evidence="6">
    <location>
        <begin position="70"/>
        <end position="102"/>
    </location>
</feature>
<protein>
    <submittedName>
        <fullName evidence="8">Aminotransferase class I/II-fold pyridoxal phosphate-dependent enzyme</fullName>
    </submittedName>
</protein>
<dbReference type="RefSeq" id="WP_377255312.1">
    <property type="nucleotide sequence ID" value="NZ_JBHLUH010000056.1"/>
</dbReference>
<sequence>MPAHYQVSGATSAEISASVESGVRTGELPSGAPLPAVRALADELGVSPGTVAKAYQVLRQRGVIETAGRNGTRIRPRPPVTASRADLRPPVPPGALDLSAGEPDRSLLPPLGPHLAALAAETGRPIGYAEAGVLPELADLLRERLAADGVAAPAVIVTCGALDGAERLLTAHLRPGDAVAVEDPGWANFLDLVAALGLRAVPVPVDGAGPTPHGLRAALAAGARAVVVTSRAHNPTGAYVTAERAAELREVLAGQDGVLLIEDDHAGELAAVPLHPLAGATRTWAFLRSASKPYGPDLRLAALGGDEATVARVAGRMRLGAGWVSTLLQRLAMGLWQDPAVAAGVAAAGRSYDHRRDALRAALTERGVTAHGQTGINVWVPVPDETRAVTALRDEGYAVAPGALYRQATPPGIRITISPLAESDIPPLADAVVAAASSTPGWGRTVR</sequence>
<keyword evidence="8" id="KW-0808">Transferase</keyword>
<evidence type="ECO:0000256" key="6">
    <source>
        <dbReference type="SAM" id="MobiDB-lite"/>
    </source>
</evidence>
<dbReference type="EMBL" id="JBHLUH010000056">
    <property type="protein sequence ID" value="MFC0531231.1"/>
    <property type="molecule type" value="Genomic_DNA"/>
</dbReference>
<proteinExistence type="inferred from homology"/>
<keyword evidence="2" id="KW-0663">Pyridoxal phosphate</keyword>
<dbReference type="InterPro" id="IPR015421">
    <property type="entry name" value="PyrdxlP-dep_Trfase_major"/>
</dbReference>